<dbReference type="GO" id="GO:0005840">
    <property type="term" value="C:ribosome"/>
    <property type="evidence" value="ECO:0007669"/>
    <property type="project" value="UniProtKB-KW"/>
</dbReference>
<gene>
    <name evidence="6" type="ORF">METZ01_LOCUS71458</name>
</gene>
<reference evidence="6" key="1">
    <citation type="submission" date="2018-05" db="EMBL/GenBank/DDBJ databases">
        <authorList>
            <person name="Lanie J.A."/>
            <person name="Ng W.-L."/>
            <person name="Kazmierczak K.M."/>
            <person name="Andrzejewski T.M."/>
            <person name="Davidsen T.M."/>
            <person name="Wayne K.J."/>
            <person name="Tettelin H."/>
            <person name="Glass J.I."/>
            <person name="Rusch D."/>
            <person name="Podicherti R."/>
            <person name="Tsui H.-C.T."/>
            <person name="Winkler M.E."/>
        </authorList>
    </citation>
    <scope>NUCLEOTIDE SEQUENCE</scope>
</reference>
<keyword evidence="3" id="KW-0687">Ribonucleoprotein</keyword>
<proteinExistence type="inferred from homology"/>
<dbReference type="SUPFAM" id="SSF54736">
    <property type="entry name" value="ClpS-like"/>
    <property type="match status" value="1"/>
</dbReference>
<dbReference type="InterPro" id="IPR014719">
    <property type="entry name" value="Ribosomal_bL12_C/ClpS-like"/>
</dbReference>
<dbReference type="AlphaFoldDB" id="A0A381TRY8"/>
<dbReference type="GO" id="GO:1990904">
    <property type="term" value="C:ribonucleoprotein complex"/>
    <property type="evidence" value="ECO:0007669"/>
    <property type="project" value="UniProtKB-KW"/>
</dbReference>
<evidence type="ECO:0000256" key="3">
    <source>
        <dbReference type="ARBA" id="ARBA00023274"/>
    </source>
</evidence>
<evidence type="ECO:0000256" key="2">
    <source>
        <dbReference type="ARBA" id="ARBA00022980"/>
    </source>
</evidence>
<organism evidence="6">
    <name type="scientific">marine metagenome</name>
    <dbReference type="NCBI Taxonomy" id="408172"/>
    <lineage>
        <taxon>unclassified sequences</taxon>
        <taxon>metagenomes</taxon>
        <taxon>ecological metagenomes</taxon>
    </lineage>
</organism>
<evidence type="ECO:0008006" key="7">
    <source>
        <dbReference type="Google" id="ProtNLM"/>
    </source>
</evidence>
<dbReference type="InterPro" id="IPR013823">
    <property type="entry name" value="Ribosomal_bL12_C"/>
</dbReference>
<dbReference type="CDD" id="cd00387">
    <property type="entry name" value="Ribosomal_L7_L12"/>
    <property type="match status" value="1"/>
</dbReference>
<dbReference type="GO" id="GO:0003735">
    <property type="term" value="F:structural constituent of ribosome"/>
    <property type="evidence" value="ECO:0007669"/>
    <property type="project" value="InterPro"/>
</dbReference>
<evidence type="ECO:0000259" key="5">
    <source>
        <dbReference type="Pfam" id="PF16320"/>
    </source>
</evidence>
<name>A0A381TRY8_9ZZZZ</name>
<dbReference type="FunFam" id="3.30.1390.10:FF:000001">
    <property type="entry name" value="50S ribosomal protein L7/L12"/>
    <property type="match status" value="1"/>
</dbReference>
<dbReference type="InterPro" id="IPR000206">
    <property type="entry name" value="Ribosomal_bL12"/>
</dbReference>
<evidence type="ECO:0000313" key="6">
    <source>
        <dbReference type="EMBL" id="SVA18604.1"/>
    </source>
</evidence>
<dbReference type="Gene3D" id="1.20.5.710">
    <property type="entry name" value="Single helix bin"/>
    <property type="match status" value="1"/>
</dbReference>
<dbReference type="InterPro" id="IPR036235">
    <property type="entry name" value="Ribosomal_bL12_oligo_N_sf"/>
</dbReference>
<dbReference type="EMBL" id="UINC01005035">
    <property type="protein sequence ID" value="SVA18604.1"/>
    <property type="molecule type" value="Genomic_DNA"/>
</dbReference>
<evidence type="ECO:0000256" key="1">
    <source>
        <dbReference type="ARBA" id="ARBA00007197"/>
    </source>
</evidence>
<dbReference type="Pfam" id="PF00542">
    <property type="entry name" value="Ribosomal_L12"/>
    <property type="match status" value="1"/>
</dbReference>
<dbReference type="Gene3D" id="3.30.1390.10">
    <property type="match status" value="1"/>
</dbReference>
<dbReference type="Pfam" id="PF16320">
    <property type="entry name" value="Ribosomal_L12_N"/>
    <property type="match status" value="1"/>
</dbReference>
<feature type="domain" description="Large ribosomal subunit protein bL12 oligomerization" evidence="5">
    <location>
        <begin position="4"/>
        <end position="36"/>
    </location>
</feature>
<dbReference type="HAMAP" id="MF_00368">
    <property type="entry name" value="Ribosomal_bL12"/>
    <property type="match status" value="1"/>
</dbReference>
<dbReference type="PANTHER" id="PTHR45987:SF4">
    <property type="entry name" value="LARGE RIBOSOMAL SUBUNIT PROTEIN BL12M"/>
    <property type="match status" value="1"/>
</dbReference>
<dbReference type="PANTHER" id="PTHR45987">
    <property type="entry name" value="39S RIBOSOMAL PROTEIN L12"/>
    <property type="match status" value="1"/>
</dbReference>
<dbReference type="InterPro" id="IPR008932">
    <property type="entry name" value="Ribosomal_bL12_oligo"/>
</dbReference>
<protein>
    <recommendedName>
        <fullName evidence="7">Ribosomal protein L7/L12 C-terminal domain-containing protein</fullName>
    </recommendedName>
</protein>
<dbReference type="GO" id="GO:0005737">
    <property type="term" value="C:cytoplasm"/>
    <property type="evidence" value="ECO:0007669"/>
    <property type="project" value="UniProtKB-ARBA"/>
</dbReference>
<evidence type="ECO:0000259" key="4">
    <source>
        <dbReference type="Pfam" id="PF00542"/>
    </source>
</evidence>
<dbReference type="GO" id="GO:0006412">
    <property type="term" value="P:translation"/>
    <property type="evidence" value="ECO:0007669"/>
    <property type="project" value="InterPro"/>
</dbReference>
<accession>A0A381TRY8</accession>
<dbReference type="SUPFAM" id="SSF48300">
    <property type="entry name" value="Ribosomal protein L7/12, oligomerisation (N-terminal) domain"/>
    <property type="match status" value="1"/>
</dbReference>
<sequence>MSNIDTLVEQLGKLTVIEAGELAKKLEKTWGLDLNAIMSTPAPVEEVKDESLFKITLIGFEPDKKISVIKAIRAFKDMGLLEAKNFVEGCPSIIAEDQAKEEAEKIKADIESAGGKIEVK</sequence>
<comment type="similarity">
    <text evidence="1">Belongs to the bacterial ribosomal protein bL12 family.</text>
</comment>
<dbReference type="GO" id="GO:0003729">
    <property type="term" value="F:mRNA binding"/>
    <property type="evidence" value="ECO:0007669"/>
    <property type="project" value="TreeGrafter"/>
</dbReference>
<feature type="domain" description="Large ribosomal subunit protein bL12 C-terminal" evidence="4">
    <location>
        <begin position="53"/>
        <end position="120"/>
    </location>
</feature>
<keyword evidence="2" id="KW-0689">Ribosomal protein</keyword>
<dbReference type="NCBIfam" id="TIGR00855">
    <property type="entry name" value="L12"/>
    <property type="match status" value="1"/>
</dbReference>